<dbReference type="Proteomes" id="UP000660680">
    <property type="component" value="Unassembled WGS sequence"/>
</dbReference>
<sequence length="211" mass="23528">MPVSAGEVYRNPPCRQRIVVRTPAAETGGTASLMDLYVAPGGFAADYHVHPLSEERFTLVRGRLRVHIDGRDVILDEPGRHVAVPPGVTHRFFSASDHEETFAVVEFRNRADRFETLLLRQLFCLAEDGKADEHGVPGLLQRSVTLLEFSDVLRFTSRPWPLQRAVYGAIAPLARLLGYQGCNPEYLGRWSGERADLEDLPAEVTRHLTAA</sequence>
<dbReference type="RefSeq" id="WP_189214099.1">
    <property type="nucleotide sequence ID" value="NZ_BMRB01000009.1"/>
</dbReference>
<evidence type="ECO:0000313" key="2">
    <source>
        <dbReference type="EMBL" id="GGS58027.1"/>
    </source>
</evidence>
<evidence type="ECO:0000313" key="3">
    <source>
        <dbReference type="Proteomes" id="UP000660680"/>
    </source>
</evidence>
<accession>A0A918GSS9</accession>
<gene>
    <name evidence="2" type="ORF">GCM10010171_61350</name>
</gene>
<dbReference type="AlphaFoldDB" id="A0A918GSS9"/>
<dbReference type="Gene3D" id="2.60.120.10">
    <property type="entry name" value="Jelly Rolls"/>
    <property type="match status" value="1"/>
</dbReference>
<keyword evidence="3" id="KW-1185">Reference proteome</keyword>
<dbReference type="EMBL" id="BMRB01000009">
    <property type="protein sequence ID" value="GGS58027.1"/>
    <property type="molecule type" value="Genomic_DNA"/>
</dbReference>
<protein>
    <recommendedName>
        <fullName evidence="1">Cupin type-2 domain-containing protein</fullName>
    </recommendedName>
</protein>
<organism evidence="2 3">
    <name type="scientific">Actinokineospora fastidiosa</name>
    <dbReference type="NCBI Taxonomy" id="1816"/>
    <lineage>
        <taxon>Bacteria</taxon>
        <taxon>Bacillati</taxon>
        <taxon>Actinomycetota</taxon>
        <taxon>Actinomycetes</taxon>
        <taxon>Pseudonocardiales</taxon>
        <taxon>Pseudonocardiaceae</taxon>
        <taxon>Actinokineospora</taxon>
    </lineage>
</organism>
<dbReference type="InterPro" id="IPR013096">
    <property type="entry name" value="Cupin_2"/>
</dbReference>
<reference evidence="2" key="1">
    <citation type="journal article" date="2014" name="Int. J. Syst. Evol. Microbiol.">
        <title>Complete genome sequence of Corynebacterium casei LMG S-19264T (=DSM 44701T), isolated from a smear-ripened cheese.</title>
        <authorList>
            <consortium name="US DOE Joint Genome Institute (JGI-PGF)"/>
            <person name="Walter F."/>
            <person name="Albersmeier A."/>
            <person name="Kalinowski J."/>
            <person name="Ruckert C."/>
        </authorList>
    </citation>
    <scope>NUCLEOTIDE SEQUENCE</scope>
    <source>
        <strain evidence="2">JCM 3276</strain>
    </source>
</reference>
<comment type="caution">
    <text evidence="2">The sequence shown here is derived from an EMBL/GenBank/DDBJ whole genome shotgun (WGS) entry which is preliminary data.</text>
</comment>
<evidence type="ECO:0000259" key="1">
    <source>
        <dbReference type="Pfam" id="PF07883"/>
    </source>
</evidence>
<dbReference type="InterPro" id="IPR014710">
    <property type="entry name" value="RmlC-like_jellyroll"/>
</dbReference>
<dbReference type="SUPFAM" id="SSF51182">
    <property type="entry name" value="RmlC-like cupins"/>
    <property type="match status" value="1"/>
</dbReference>
<dbReference type="Pfam" id="PF07883">
    <property type="entry name" value="Cupin_2"/>
    <property type="match status" value="1"/>
</dbReference>
<reference evidence="2" key="2">
    <citation type="submission" date="2020-09" db="EMBL/GenBank/DDBJ databases">
        <authorList>
            <person name="Sun Q."/>
            <person name="Ohkuma M."/>
        </authorList>
    </citation>
    <scope>NUCLEOTIDE SEQUENCE</scope>
    <source>
        <strain evidence="2">JCM 3276</strain>
    </source>
</reference>
<feature type="domain" description="Cupin type-2" evidence="1">
    <location>
        <begin position="38"/>
        <end position="98"/>
    </location>
</feature>
<name>A0A918GSS9_9PSEU</name>
<dbReference type="InterPro" id="IPR011051">
    <property type="entry name" value="RmlC_Cupin_sf"/>
</dbReference>
<proteinExistence type="predicted"/>